<dbReference type="OrthoDB" id="9816009at2"/>
<keyword evidence="3" id="KW-1185">Reference proteome</keyword>
<dbReference type="RefSeq" id="WP_108827869.1">
    <property type="nucleotide sequence ID" value="NZ_OMOR01000001.1"/>
</dbReference>
<reference evidence="2 3" key="1">
    <citation type="submission" date="2018-03" db="EMBL/GenBank/DDBJ databases">
        <authorList>
            <person name="Keele B.F."/>
        </authorList>
    </citation>
    <scope>NUCLEOTIDE SEQUENCE [LARGE SCALE GENOMIC DNA]</scope>
    <source>
        <strain evidence="2 3">CECT 8599</strain>
    </source>
</reference>
<feature type="chain" id="PRO_5015319023" description="Secreted protein" evidence="1">
    <location>
        <begin position="22"/>
        <end position="150"/>
    </location>
</feature>
<evidence type="ECO:0000313" key="3">
    <source>
        <dbReference type="Proteomes" id="UP000244880"/>
    </source>
</evidence>
<dbReference type="Proteomes" id="UP000244880">
    <property type="component" value="Unassembled WGS sequence"/>
</dbReference>
<dbReference type="EMBL" id="OMOR01000001">
    <property type="protein sequence ID" value="SPH20695.1"/>
    <property type="molecule type" value="Genomic_DNA"/>
</dbReference>
<evidence type="ECO:0000256" key="1">
    <source>
        <dbReference type="SAM" id="SignalP"/>
    </source>
</evidence>
<sequence>MQGLKVAVVAFWMGAAAAAQAQSTLVAEDQTPTGKFTTATEVKPILNATRGNWIAVREWDGQDLVYVTHLWAWRCGLAQIEVSVNDAGFAVWPMPACHSGTAQPNSVTDSDGLPYAVFALQSVANLSVRVTYDDLTVDEARFERGAILIP</sequence>
<evidence type="ECO:0008006" key="4">
    <source>
        <dbReference type="Google" id="ProtNLM"/>
    </source>
</evidence>
<proteinExistence type="predicted"/>
<feature type="signal peptide" evidence="1">
    <location>
        <begin position="1"/>
        <end position="21"/>
    </location>
</feature>
<keyword evidence="1" id="KW-0732">Signal</keyword>
<organism evidence="2 3">
    <name type="scientific">Ascidiaceihabitans donghaensis</name>
    <dbReference type="NCBI Taxonomy" id="1510460"/>
    <lineage>
        <taxon>Bacteria</taxon>
        <taxon>Pseudomonadati</taxon>
        <taxon>Pseudomonadota</taxon>
        <taxon>Alphaproteobacteria</taxon>
        <taxon>Rhodobacterales</taxon>
        <taxon>Paracoccaceae</taxon>
        <taxon>Ascidiaceihabitans</taxon>
    </lineage>
</organism>
<accession>A0A2R8BC95</accession>
<protein>
    <recommendedName>
        <fullName evidence="4">Secreted protein</fullName>
    </recommendedName>
</protein>
<name>A0A2R8BC95_9RHOB</name>
<evidence type="ECO:0000313" key="2">
    <source>
        <dbReference type="EMBL" id="SPH20695.1"/>
    </source>
</evidence>
<dbReference type="AlphaFoldDB" id="A0A2R8BC95"/>
<gene>
    <name evidence="2" type="ORF">ASD8599_01434</name>
</gene>